<accession>A0ACC5R2P4</accession>
<dbReference type="EMBL" id="JAENHL010000006">
    <property type="protein sequence ID" value="MBK1866880.1"/>
    <property type="molecule type" value="Genomic_DNA"/>
</dbReference>
<evidence type="ECO:0000313" key="2">
    <source>
        <dbReference type="Proteomes" id="UP000616151"/>
    </source>
</evidence>
<keyword evidence="2" id="KW-1185">Reference proteome</keyword>
<reference evidence="1" key="1">
    <citation type="submission" date="2021-01" db="EMBL/GenBank/DDBJ databases">
        <authorList>
            <person name="Sun Q."/>
        </authorList>
    </citation>
    <scope>NUCLEOTIDE SEQUENCE</scope>
    <source>
        <strain evidence="1">YIM B02566</strain>
    </source>
</reference>
<comment type="caution">
    <text evidence="1">The sequence shown here is derived from an EMBL/GenBank/DDBJ whole genome shotgun (WGS) entry which is preliminary data.</text>
</comment>
<organism evidence="1 2">
    <name type="scientific">Taklimakanibacter albus</name>
    <dbReference type="NCBI Taxonomy" id="2800327"/>
    <lineage>
        <taxon>Bacteria</taxon>
        <taxon>Pseudomonadati</taxon>
        <taxon>Pseudomonadota</taxon>
        <taxon>Alphaproteobacteria</taxon>
        <taxon>Hyphomicrobiales</taxon>
        <taxon>Aestuariivirgaceae</taxon>
        <taxon>Taklimakanibacter</taxon>
    </lineage>
</organism>
<keyword evidence="1" id="KW-0808">Transferase</keyword>
<evidence type="ECO:0000313" key="1">
    <source>
        <dbReference type="EMBL" id="MBK1866880.1"/>
    </source>
</evidence>
<gene>
    <name evidence="1" type="ORF">JHL16_10985</name>
</gene>
<sequence>MAQKSWLPAESATLIEEIETTLGRLNDPAAIEARLLGLIDDHERHMDRESIGLNAGTNVMNPRAAALLSRSLGNRPSLGYPGDKYEMGMEYAEEIEVIAEDLAKRLFGAPFAEIRVGSGALANLYSFMATARPGDSIMAFTGEMGGHVTHHQAGAAGLYGLVTHAVPFDAARMTVDLDRLRDEAKRLRPKLITVAGSLCLYPYPVREMRQICDEVGAYLLYDAAHMGGLIAGRHFQAPLAEGAHLMTMSTYKAFGGPPSGLILSSDADLAKRLDQIAYPGLTANFDLGKTAALALSILDLLEHGEAYAAQAVANAKALGAALEAEGIATHHVQGRDVTESHHLALPAAPHGGGQSASKHLARANILLCGIGLPVAPVAGDLNGIRLGTQEVTRFGMKQDAMAGIARLMARVMVNAEAPEQVRPDVIAFRQAYQTMSYVR</sequence>
<keyword evidence="1" id="KW-0032">Aminotransferase</keyword>
<dbReference type="Proteomes" id="UP000616151">
    <property type="component" value="Unassembled WGS sequence"/>
</dbReference>
<name>A0ACC5R2P4_9HYPH</name>
<proteinExistence type="predicted"/>
<protein>
    <submittedName>
        <fullName evidence="1">Aminotransferase class I/II-fold pyridoxal phosphate-dependent enzyme</fullName>
    </submittedName>
</protein>